<dbReference type="InterPro" id="IPR006076">
    <property type="entry name" value="FAD-dep_OxRdtase"/>
</dbReference>
<keyword evidence="2" id="KW-0560">Oxidoreductase</keyword>
<comment type="similarity">
    <text evidence="1">Belongs to the DadA oxidoreductase family.</text>
</comment>
<dbReference type="Gene3D" id="3.30.9.10">
    <property type="entry name" value="D-Amino Acid Oxidase, subunit A, domain 2"/>
    <property type="match status" value="1"/>
</dbReference>
<sequence>MPRIVVIGAGITGVSTAYALLERGYEVTVLEKQRYAAMETSFANGGQLSACNAEVWNHWSTVIKGIKWMARRDAPLLMNPSPSWHKYSWLAEFMANIGRYRENTIATTRLAISARHHMFGIAEREGIDFDHVRKGILHVHYDKAGYDHASKVNEMLVEGGLDRHPVTPKEIAEIEPVLSGKFHGGFYTPSDSTGDIHKYTGGLAQVCESRGARFTYDADVTSITKRDGFRIAFSTKGGIKDELQADAVVVCAGVHSRTIGAMLGDRINIYPVKGYSITVDLADELSQASAPWVSILDDRAKIVTSRLGTSRFRVAGTAEFNGANRDIRDDRVRPLVEWTRTLFPGVATSKVIPWAGLRPMMPNMMPKVGKGKIPGVFYNTGHGHLGWTLSAATSAALAEVIGGEIPVDLRVAA</sequence>
<dbReference type="RefSeq" id="WP_214393399.1">
    <property type="nucleotide sequence ID" value="NZ_JAFLWW010000012.1"/>
</dbReference>
<dbReference type="Gene3D" id="3.50.50.60">
    <property type="entry name" value="FAD/NAD(P)-binding domain"/>
    <property type="match status" value="2"/>
</dbReference>
<dbReference type="NCBIfam" id="NF009074">
    <property type="entry name" value="PRK12409.1"/>
    <property type="match status" value="1"/>
</dbReference>
<evidence type="ECO:0000256" key="2">
    <source>
        <dbReference type="ARBA" id="ARBA00023002"/>
    </source>
</evidence>
<comment type="caution">
    <text evidence="4">The sequence shown here is derived from an EMBL/GenBank/DDBJ whole genome shotgun (WGS) entry which is preliminary data.</text>
</comment>
<evidence type="ECO:0000313" key="5">
    <source>
        <dbReference type="Proteomes" id="UP001138921"/>
    </source>
</evidence>
<feature type="domain" description="FAD dependent oxidoreductase" evidence="3">
    <location>
        <begin position="3"/>
        <end position="399"/>
    </location>
</feature>
<name>A0A9X1AH79_9HYPH</name>
<reference evidence="4" key="1">
    <citation type="journal article" date="2021" name="Microorganisms">
        <title>Phylogenomic Reconstruction and Metabolic Potential of the Genus Aminobacter.</title>
        <authorList>
            <person name="Artuso I."/>
            <person name="Turrini P."/>
            <person name="Pirolo M."/>
            <person name="Lugli G.A."/>
            <person name="Ventura M."/>
            <person name="Visca P."/>
        </authorList>
    </citation>
    <scope>NUCLEOTIDE SEQUENCE</scope>
    <source>
        <strain evidence="4">LMG 26462</strain>
    </source>
</reference>
<dbReference type="PANTHER" id="PTHR13847">
    <property type="entry name" value="SARCOSINE DEHYDROGENASE-RELATED"/>
    <property type="match status" value="1"/>
</dbReference>
<evidence type="ECO:0000256" key="1">
    <source>
        <dbReference type="ARBA" id="ARBA00009410"/>
    </source>
</evidence>
<reference evidence="4" key="2">
    <citation type="submission" date="2021-03" db="EMBL/GenBank/DDBJ databases">
        <authorList>
            <person name="Artuso I."/>
            <person name="Turrini P."/>
            <person name="Pirolo M."/>
            <person name="Lugli G.A."/>
            <person name="Ventura M."/>
            <person name="Visca P."/>
        </authorList>
    </citation>
    <scope>NUCLEOTIDE SEQUENCE</scope>
    <source>
        <strain evidence="4">LMG 26462</strain>
    </source>
</reference>
<dbReference type="GO" id="GO:0005886">
    <property type="term" value="C:plasma membrane"/>
    <property type="evidence" value="ECO:0007669"/>
    <property type="project" value="TreeGrafter"/>
</dbReference>
<keyword evidence="5" id="KW-1185">Reference proteome</keyword>
<organism evidence="4 5">
    <name type="scientific">Aminobacter anthyllidis</name>
    <dbReference type="NCBI Taxonomy" id="1035067"/>
    <lineage>
        <taxon>Bacteria</taxon>
        <taxon>Pseudomonadati</taxon>
        <taxon>Pseudomonadota</taxon>
        <taxon>Alphaproteobacteria</taxon>
        <taxon>Hyphomicrobiales</taxon>
        <taxon>Phyllobacteriaceae</taxon>
        <taxon>Aminobacter</taxon>
    </lineage>
</organism>
<protein>
    <submittedName>
        <fullName evidence="4">D-amino acid dehydrogenase</fullName>
    </submittedName>
</protein>
<dbReference type="Pfam" id="PF01266">
    <property type="entry name" value="DAO"/>
    <property type="match status" value="1"/>
</dbReference>
<dbReference type="GO" id="GO:0008718">
    <property type="term" value="F:D-amino-acid dehydrogenase activity"/>
    <property type="evidence" value="ECO:0007669"/>
    <property type="project" value="TreeGrafter"/>
</dbReference>
<accession>A0A9X1AH79</accession>
<dbReference type="PANTHER" id="PTHR13847:SF280">
    <property type="entry name" value="D-AMINO ACID DEHYDROGENASE"/>
    <property type="match status" value="1"/>
</dbReference>
<dbReference type="EMBL" id="JAFLWW010000012">
    <property type="protein sequence ID" value="MBT1159581.1"/>
    <property type="molecule type" value="Genomic_DNA"/>
</dbReference>
<dbReference type="SUPFAM" id="SSF54373">
    <property type="entry name" value="FAD-linked reductases, C-terminal domain"/>
    <property type="match status" value="1"/>
</dbReference>
<dbReference type="GO" id="GO:0005737">
    <property type="term" value="C:cytoplasm"/>
    <property type="evidence" value="ECO:0007669"/>
    <property type="project" value="TreeGrafter"/>
</dbReference>
<dbReference type="Proteomes" id="UP001138921">
    <property type="component" value="Unassembled WGS sequence"/>
</dbReference>
<evidence type="ECO:0000259" key="3">
    <source>
        <dbReference type="Pfam" id="PF01266"/>
    </source>
</evidence>
<dbReference type="InterPro" id="IPR036188">
    <property type="entry name" value="FAD/NAD-bd_sf"/>
</dbReference>
<evidence type="ECO:0000313" key="4">
    <source>
        <dbReference type="EMBL" id="MBT1159581.1"/>
    </source>
</evidence>
<dbReference type="AlphaFoldDB" id="A0A9X1AH79"/>
<dbReference type="SUPFAM" id="SSF51905">
    <property type="entry name" value="FAD/NAD(P)-binding domain"/>
    <property type="match status" value="1"/>
</dbReference>
<dbReference type="GO" id="GO:0055130">
    <property type="term" value="P:D-alanine catabolic process"/>
    <property type="evidence" value="ECO:0007669"/>
    <property type="project" value="TreeGrafter"/>
</dbReference>
<proteinExistence type="inferred from homology"/>
<gene>
    <name evidence="4" type="ORF">J1C56_28915</name>
</gene>